<dbReference type="Gene3D" id="4.10.60.10">
    <property type="entry name" value="Zinc finger, CCHC-type"/>
    <property type="match status" value="1"/>
</dbReference>
<keyword evidence="4" id="KW-0548">Nucleotidyltransferase</keyword>
<dbReference type="InterPro" id="IPR013103">
    <property type="entry name" value="RVT_2"/>
</dbReference>
<dbReference type="InterPro" id="IPR043502">
    <property type="entry name" value="DNA/RNA_pol_sf"/>
</dbReference>
<accession>A0A6L2JGW6</accession>
<keyword evidence="4" id="KW-0695">RNA-directed DNA polymerase</keyword>
<proteinExistence type="predicted"/>
<comment type="caution">
    <text evidence="4">The sequence shown here is derived from an EMBL/GenBank/DDBJ whole genome shotgun (WGS) entry which is preliminary data.</text>
</comment>
<dbReference type="InterPro" id="IPR043128">
    <property type="entry name" value="Rev_trsase/Diguanyl_cyclase"/>
</dbReference>
<feature type="compositionally biased region" description="Low complexity" evidence="1">
    <location>
        <begin position="266"/>
        <end position="282"/>
    </location>
</feature>
<dbReference type="InterPro" id="IPR021109">
    <property type="entry name" value="Peptidase_aspartic_dom_sf"/>
</dbReference>
<dbReference type="Gene3D" id="3.30.70.270">
    <property type="match status" value="1"/>
</dbReference>
<feature type="compositionally biased region" description="Acidic residues" evidence="1">
    <location>
        <begin position="242"/>
        <end position="261"/>
    </location>
</feature>
<dbReference type="CDD" id="cd00303">
    <property type="entry name" value="retropepsin_like"/>
    <property type="match status" value="1"/>
</dbReference>
<feature type="compositionally biased region" description="Basic and acidic residues" evidence="1">
    <location>
        <begin position="224"/>
        <end position="236"/>
    </location>
</feature>
<dbReference type="PANTHER" id="PTHR46148">
    <property type="entry name" value="CHROMO DOMAIN-CONTAINING PROTEIN"/>
    <property type="match status" value="1"/>
</dbReference>
<evidence type="ECO:0000259" key="3">
    <source>
        <dbReference type="Pfam" id="PF24626"/>
    </source>
</evidence>
<dbReference type="Pfam" id="PF24626">
    <property type="entry name" value="SH3_Tf2-1"/>
    <property type="match status" value="1"/>
</dbReference>
<dbReference type="PANTHER" id="PTHR46148:SF59">
    <property type="entry name" value="NUCLEOTIDYLTRANSFERASE, RIBONUCLEASE H"/>
    <property type="match status" value="1"/>
</dbReference>
<feature type="region of interest" description="Disordered" evidence="1">
    <location>
        <begin position="218"/>
        <end position="284"/>
    </location>
</feature>
<feature type="domain" description="Tf2-1-like SH3-like" evidence="3">
    <location>
        <begin position="876"/>
        <end position="940"/>
    </location>
</feature>
<keyword evidence="4" id="KW-0808">Transferase</keyword>
<name>A0A6L2JGW6_TANCI</name>
<reference evidence="4" key="1">
    <citation type="journal article" date="2019" name="Sci. Rep.">
        <title>Draft genome of Tanacetum cinerariifolium, the natural source of mosquito coil.</title>
        <authorList>
            <person name="Yamashiro T."/>
            <person name="Shiraishi A."/>
            <person name="Satake H."/>
            <person name="Nakayama K."/>
        </authorList>
    </citation>
    <scope>NUCLEOTIDE SEQUENCE</scope>
</reference>
<evidence type="ECO:0000313" key="4">
    <source>
        <dbReference type="EMBL" id="GEU36263.1"/>
    </source>
</evidence>
<dbReference type="SUPFAM" id="SSF56672">
    <property type="entry name" value="DNA/RNA polymerases"/>
    <property type="match status" value="1"/>
</dbReference>
<dbReference type="GO" id="GO:0003964">
    <property type="term" value="F:RNA-directed DNA polymerase activity"/>
    <property type="evidence" value="ECO:0007669"/>
    <property type="project" value="UniProtKB-KW"/>
</dbReference>
<feature type="region of interest" description="Disordered" evidence="1">
    <location>
        <begin position="154"/>
        <end position="173"/>
    </location>
</feature>
<dbReference type="EMBL" id="BKCJ010000789">
    <property type="protein sequence ID" value="GEU36263.1"/>
    <property type="molecule type" value="Genomic_DNA"/>
</dbReference>
<protein>
    <submittedName>
        <fullName evidence="4">Reverse transcriptase domain-containing protein</fullName>
    </submittedName>
</protein>
<sequence>MTGQRNNLINFVSKFVGTVRFGNDHFAAIMGYEDLQFGNVLISRVYYVERLGHNLFSIGKLCDLDLEVAFRKHTYFVCNLDDVDLLSGSCGSNLYIISLNDMMKSSPICLLSKASKTKSWIWHRYLSHLNFGIINQLEKKVLSKWVFDDELKATEEAPQSPGQAPPSLDYVPSLEHPPCPDYVPGPQYPLFLDYVPCPSHPSSPDYVLEPEYPMYLVPSDAEEDPKKDPKEDHADYPADGGKDDDESFDDDDDDDDDDEKEEEHLALSASSDVPVVDPVPSAEDTKAFKTDEFAPTLLSPRPRKARIYVRPQALISTATKALVAAIPSSPLLVPSPPLPLPSPPTHTSPSYVDASLGYKAARIRLRSASPPLLLPSTTHRDDILKAGMPLRKRACFTSPAFGFEVGESSTAAARQPGLDVAIMDATPGCHMSTEVGCGIEDIWDDMVRDMEERAPTTIKGLSQRVTDLFTTLDRDTHEIYGVHAELLACRAEVRAVRKHVSLLQRQRISNEDRLMRHIQHDHDRNGDDSHDSGSGEKRQCATKCNNCKNAGHLARDYRSSTDATNNQRVPRENQRVLTCFECGAQGYFKKDYPKLKNRNQGNQAGNDYGYEVELVNGKIITVNTLIQGCTLNLMNHPFNIDIMPIELSSFNAIIGMEWLSEYHVVIAYDEKIVRPFGNEILIIRGDESNNRNESRLNIISCTKTQKYLLKGCHVFLAHVTTKKAKDKSEEKRLDDVPIVRDFLEVFPEGFLSIPSAQQVEFQIDLIPGGAPVARAPYRLAPSEMKELPDQLVQFLGHVIDSQDIHVDPAKIESIKDWAFPKTPTEIRQFLGLAGYYQRFIEGFSKIAKSMTKLTQKKEAKTLSFTVMLRSKVWAVGDRVMLKVSPWKWVIRFGKRGKFNLRYIGPFKVLAKVGTVAYRLEHPQQLSSVHSTFHVSDLKKCLFEEPLAIPFDEIHIDNKLYFVEEPVEIMDREVKRLKQSRIPIIKNDLDLLFQPMFDEYFKSLSVVSTIIFAATLPPPDTSKASSNTIDQDAPSLSTLLTTETTTLIQATNVEEPNNEDVEFHNDTFINLFTPLVTSSEEGIDFEESFAHVARIEAIKIFIAYATHKNMTVYQMDVKMSFLNEILKEEVYVSQVEGFIDQDHPNHIFGLKKALYGLKQALRACVAVDTPMVERLKLDEDPQGTLVDVAHYRSMVNSLIYLTTSHPDLVFAICMCTRYQAKPIKKHLTRLKRVFRCRKRTINMGLGMDIDEENLEEDQVMDFEIDDKVEEWEDDDDWLIAPVTPLELQHRLDQARHHYHLPHRHLYRLIPLCYPTTKSLL</sequence>
<dbReference type="Pfam" id="PF08284">
    <property type="entry name" value="RVP_2"/>
    <property type="match status" value="1"/>
</dbReference>
<dbReference type="Pfam" id="PF07727">
    <property type="entry name" value="RVT_2"/>
    <property type="match status" value="1"/>
</dbReference>
<gene>
    <name evidence="4" type="ORF">Tci_008241</name>
</gene>
<dbReference type="InterPro" id="IPR056924">
    <property type="entry name" value="SH3_Tf2-1"/>
</dbReference>
<dbReference type="Gene3D" id="2.40.70.10">
    <property type="entry name" value="Acid Proteases"/>
    <property type="match status" value="1"/>
</dbReference>
<feature type="domain" description="Reverse transcriptase Ty1/copia-type" evidence="2">
    <location>
        <begin position="1080"/>
        <end position="1170"/>
    </location>
</feature>
<evidence type="ECO:0000259" key="2">
    <source>
        <dbReference type="Pfam" id="PF07727"/>
    </source>
</evidence>
<organism evidence="4">
    <name type="scientific">Tanacetum cinerariifolium</name>
    <name type="common">Dalmatian daisy</name>
    <name type="synonym">Chrysanthemum cinerariifolium</name>
    <dbReference type="NCBI Taxonomy" id="118510"/>
    <lineage>
        <taxon>Eukaryota</taxon>
        <taxon>Viridiplantae</taxon>
        <taxon>Streptophyta</taxon>
        <taxon>Embryophyta</taxon>
        <taxon>Tracheophyta</taxon>
        <taxon>Spermatophyta</taxon>
        <taxon>Magnoliopsida</taxon>
        <taxon>eudicotyledons</taxon>
        <taxon>Gunneridae</taxon>
        <taxon>Pentapetalae</taxon>
        <taxon>asterids</taxon>
        <taxon>campanulids</taxon>
        <taxon>Asterales</taxon>
        <taxon>Asteraceae</taxon>
        <taxon>Asteroideae</taxon>
        <taxon>Anthemideae</taxon>
        <taxon>Anthemidinae</taxon>
        <taxon>Tanacetum</taxon>
    </lineage>
</organism>
<evidence type="ECO:0000256" key="1">
    <source>
        <dbReference type="SAM" id="MobiDB-lite"/>
    </source>
</evidence>